<dbReference type="Gene3D" id="3.20.10.10">
    <property type="entry name" value="D-amino Acid Aminotransferase, subunit A, domain 2"/>
    <property type="match status" value="1"/>
</dbReference>
<dbReference type="GO" id="GO:0003824">
    <property type="term" value="F:catalytic activity"/>
    <property type="evidence" value="ECO:0007669"/>
    <property type="project" value="InterPro"/>
</dbReference>
<sequence>MLDDKNVPEKATDLNDADLHTSTRYDPLLGDGPVDATGSTEKSPFYMLKFHYDRILEAADFLDWTIVKKVLPDTAALEKLLIDDIKVQNIGQNPTKIRFAINRHGKFSIGYLTLPPVPIETLFPTQLSLEPPSLSHGFTKVYIDTRFSSTGPSTTFKTTHRAVYDSARERFKDALGPGGLGGEVLVVDPSDEILEGTITSVYFFRDGRWVTPPVAVGPKIWKGHKGTTRRWALERGLCIEKSVMKDSVEEGEVVWLSNGARGFWVGRIVSLN</sequence>
<dbReference type="InterPro" id="IPR001544">
    <property type="entry name" value="Aminotrans_IV"/>
</dbReference>
<evidence type="ECO:0000313" key="1">
    <source>
        <dbReference type="EMBL" id="KAF2644662.1"/>
    </source>
</evidence>
<dbReference type="InterPro" id="IPR036038">
    <property type="entry name" value="Aminotransferase-like"/>
</dbReference>
<protein>
    <recommendedName>
        <fullName evidence="3">D-aminoacid aminotransferase-like PLP-dependent enzyme</fullName>
    </recommendedName>
</protein>
<gene>
    <name evidence="1" type="ORF">P280DRAFT_418803</name>
</gene>
<dbReference type="InterPro" id="IPR043132">
    <property type="entry name" value="BCAT-like_C"/>
</dbReference>
<dbReference type="EMBL" id="MU006778">
    <property type="protein sequence ID" value="KAF2644662.1"/>
    <property type="molecule type" value="Genomic_DNA"/>
</dbReference>
<proteinExistence type="predicted"/>
<name>A0A6A6SBN0_9PLEO</name>
<organism evidence="1 2">
    <name type="scientific">Massarina eburnea CBS 473.64</name>
    <dbReference type="NCBI Taxonomy" id="1395130"/>
    <lineage>
        <taxon>Eukaryota</taxon>
        <taxon>Fungi</taxon>
        <taxon>Dikarya</taxon>
        <taxon>Ascomycota</taxon>
        <taxon>Pezizomycotina</taxon>
        <taxon>Dothideomycetes</taxon>
        <taxon>Pleosporomycetidae</taxon>
        <taxon>Pleosporales</taxon>
        <taxon>Massarineae</taxon>
        <taxon>Massarinaceae</taxon>
        <taxon>Massarina</taxon>
    </lineage>
</organism>
<reference evidence="1" key="1">
    <citation type="journal article" date="2020" name="Stud. Mycol.">
        <title>101 Dothideomycetes genomes: a test case for predicting lifestyles and emergence of pathogens.</title>
        <authorList>
            <person name="Haridas S."/>
            <person name="Albert R."/>
            <person name="Binder M."/>
            <person name="Bloem J."/>
            <person name="Labutti K."/>
            <person name="Salamov A."/>
            <person name="Andreopoulos B."/>
            <person name="Baker S."/>
            <person name="Barry K."/>
            <person name="Bills G."/>
            <person name="Bluhm B."/>
            <person name="Cannon C."/>
            <person name="Castanera R."/>
            <person name="Culley D."/>
            <person name="Daum C."/>
            <person name="Ezra D."/>
            <person name="Gonzalez J."/>
            <person name="Henrissat B."/>
            <person name="Kuo A."/>
            <person name="Liang C."/>
            <person name="Lipzen A."/>
            <person name="Lutzoni F."/>
            <person name="Magnuson J."/>
            <person name="Mondo S."/>
            <person name="Nolan M."/>
            <person name="Ohm R."/>
            <person name="Pangilinan J."/>
            <person name="Park H.-J."/>
            <person name="Ramirez L."/>
            <person name="Alfaro M."/>
            <person name="Sun H."/>
            <person name="Tritt A."/>
            <person name="Yoshinaga Y."/>
            <person name="Zwiers L.-H."/>
            <person name="Turgeon B."/>
            <person name="Goodwin S."/>
            <person name="Spatafora J."/>
            <person name="Crous P."/>
            <person name="Grigoriev I."/>
        </authorList>
    </citation>
    <scope>NUCLEOTIDE SEQUENCE</scope>
    <source>
        <strain evidence="1">CBS 473.64</strain>
    </source>
</reference>
<evidence type="ECO:0008006" key="3">
    <source>
        <dbReference type="Google" id="ProtNLM"/>
    </source>
</evidence>
<dbReference type="SUPFAM" id="SSF56752">
    <property type="entry name" value="D-aminoacid aminotransferase-like PLP-dependent enzymes"/>
    <property type="match status" value="1"/>
</dbReference>
<accession>A0A6A6SBN0</accession>
<dbReference type="Proteomes" id="UP000799753">
    <property type="component" value="Unassembled WGS sequence"/>
</dbReference>
<dbReference type="OrthoDB" id="5288718at2759"/>
<dbReference type="AlphaFoldDB" id="A0A6A6SBN0"/>
<keyword evidence="2" id="KW-1185">Reference proteome</keyword>
<dbReference type="Pfam" id="PF01063">
    <property type="entry name" value="Aminotran_4"/>
    <property type="match status" value="1"/>
</dbReference>
<evidence type="ECO:0000313" key="2">
    <source>
        <dbReference type="Proteomes" id="UP000799753"/>
    </source>
</evidence>